<evidence type="ECO:0000313" key="2">
    <source>
        <dbReference type="EMBL" id="TNN79715.1"/>
    </source>
</evidence>
<feature type="region of interest" description="Disordered" evidence="1">
    <location>
        <begin position="105"/>
        <end position="126"/>
    </location>
</feature>
<dbReference type="Proteomes" id="UP000314294">
    <property type="component" value="Unassembled WGS sequence"/>
</dbReference>
<organism evidence="2 3">
    <name type="scientific">Liparis tanakae</name>
    <name type="common">Tanaka's snailfish</name>
    <dbReference type="NCBI Taxonomy" id="230148"/>
    <lineage>
        <taxon>Eukaryota</taxon>
        <taxon>Metazoa</taxon>
        <taxon>Chordata</taxon>
        <taxon>Craniata</taxon>
        <taxon>Vertebrata</taxon>
        <taxon>Euteleostomi</taxon>
        <taxon>Actinopterygii</taxon>
        <taxon>Neopterygii</taxon>
        <taxon>Teleostei</taxon>
        <taxon>Neoteleostei</taxon>
        <taxon>Acanthomorphata</taxon>
        <taxon>Eupercaria</taxon>
        <taxon>Perciformes</taxon>
        <taxon>Cottioidei</taxon>
        <taxon>Cottales</taxon>
        <taxon>Liparidae</taxon>
        <taxon>Liparis</taxon>
    </lineage>
</organism>
<name>A0A4Z2IP88_9TELE</name>
<protein>
    <submittedName>
        <fullName evidence="2">Uncharacterized protein</fullName>
    </submittedName>
</protein>
<evidence type="ECO:0000313" key="3">
    <source>
        <dbReference type="Proteomes" id="UP000314294"/>
    </source>
</evidence>
<dbReference type="AlphaFoldDB" id="A0A4Z2IP88"/>
<gene>
    <name evidence="2" type="ORF">EYF80_010089</name>
</gene>
<reference evidence="2 3" key="1">
    <citation type="submission" date="2019-03" db="EMBL/GenBank/DDBJ databases">
        <title>First draft genome of Liparis tanakae, snailfish: a comprehensive survey of snailfish specific genes.</title>
        <authorList>
            <person name="Kim W."/>
            <person name="Song I."/>
            <person name="Jeong J.-H."/>
            <person name="Kim D."/>
            <person name="Kim S."/>
            <person name="Ryu S."/>
            <person name="Song J.Y."/>
            <person name="Lee S.K."/>
        </authorList>
    </citation>
    <scope>NUCLEOTIDE SEQUENCE [LARGE SCALE GENOMIC DNA]</scope>
    <source>
        <tissue evidence="2">Muscle</tissue>
    </source>
</reference>
<dbReference type="EMBL" id="SRLO01000062">
    <property type="protein sequence ID" value="TNN79715.1"/>
    <property type="molecule type" value="Genomic_DNA"/>
</dbReference>
<evidence type="ECO:0000256" key="1">
    <source>
        <dbReference type="SAM" id="MobiDB-lite"/>
    </source>
</evidence>
<keyword evidence="3" id="KW-1185">Reference proteome</keyword>
<proteinExistence type="predicted"/>
<sequence>MSVNKRNSLADVSPPRFYWVFELHNHSSGCDPWSDSADPRIKAALPTCASIPCESTKARAVRLTLSVADLQHPSRLRREPTRPRQDTLLDDFKRRHSALNFITSHERESESSVKVNPGTESDPPLVTLDDVITTLDTAADGRIGTAEVRPDEKRWILHQRRNAEPPLE</sequence>
<accession>A0A4Z2IP88</accession>
<comment type="caution">
    <text evidence="2">The sequence shown here is derived from an EMBL/GenBank/DDBJ whole genome shotgun (WGS) entry which is preliminary data.</text>
</comment>